<dbReference type="Gene3D" id="1.10.3470.10">
    <property type="entry name" value="ABC transporter involved in vitamin B12 uptake, BtuC"/>
    <property type="match status" value="1"/>
</dbReference>
<comment type="subcellular location">
    <subcellularLocation>
        <location evidence="1">Cell membrane</location>
        <topology evidence="1">Multi-pass membrane protein</topology>
    </subcellularLocation>
</comment>
<dbReference type="Proteomes" id="UP000198994">
    <property type="component" value="Unassembled WGS sequence"/>
</dbReference>
<evidence type="ECO:0000256" key="8">
    <source>
        <dbReference type="SAM" id="Phobius"/>
    </source>
</evidence>
<gene>
    <name evidence="9" type="ORF">SAMN04488105_105187</name>
</gene>
<keyword evidence="5 8" id="KW-0812">Transmembrane</keyword>
<dbReference type="CDD" id="cd06550">
    <property type="entry name" value="TM_ABC_iron-siderophores_like"/>
    <property type="match status" value="1"/>
</dbReference>
<dbReference type="AlphaFoldDB" id="A0A1G7E8I5"/>
<evidence type="ECO:0000313" key="10">
    <source>
        <dbReference type="Proteomes" id="UP000198994"/>
    </source>
</evidence>
<keyword evidence="6 8" id="KW-1133">Transmembrane helix</keyword>
<feature type="transmembrane region" description="Helical" evidence="8">
    <location>
        <begin position="100"/>
        <end position="117"/>
    </location>
</feature>
<dbReference type="GO" id="GO:0033214">
    <property type="term" value="P:siderophore-iron import into cell"/>
    <property type="evidence" value="ECO:0007669"/>
    <property type="project" value="TreeGrafter"/>
</dbReference>
<dbReference type="PANTHER" id="PTHR30472:SF27">
    <property type="entry name" value="PETROBACTIN IMPORT SYSTEM PERMEASE PROTEIN YCLN"/>
    <property type="match status" value="1"/>
</dbReference>
<evidence type="ECO:0000256" key="5">
    <source>
        <dbReference type="ARBA" id="ARBA00022692"/>
    </source>
</evidence>
<comment type="similarity">
    <text evidence="2">Belongs to the binding-protein-dependent transport system permease family. FecCD subfamily.</text>
</comment>
<evidence type="ECO:0000256" key="4">
    <source>
        <dbReference type="ARBA" id="ARBA00022475"/>
    </source>
</evidence>
<evidence type="ECO:0000313" key="9">
    <source>
        <dbReference type="EMBL" id="SDE59790.1"/>
    </source>
</evidence>
<evidence type="ECO:0000256" key="7">
    <source>
        <dbReference type="ARBA" id="ARBA00023136"/>
    </source>
</evidence>
<name>A0A1G7E8I5_9RHOB</name>
<dbReference type="Pfam" id="PF01032">
    <property type="entry name" value="FecCD"/>
    <property type="match status" value="1"/>
</dbReference>
<keyword evidence="3" id="KW-0813">Transport</keyword>
<dbReference type="InterPro" id="IPR037294">
    <property type="entry name" value="ABC_BtuC-like"/>
</dbReference>
<dbReference type="GO" id="GO:0005886">
    <property type="term" value="C:plasma membrane"/>
    <property type="evidence" value="ECO:0007669"/>
    <property type="project" value="UniProtKB-SubCell"/>
</dbReference>
<sequence length="312" mass="32393">MLRPWPLTIAALAGLIALSLSLGAASFGDDAGWLLMVSRIPRTAAALLAGAGLALAGVVVQQVVQNRLVEPSLTGAPEASMLGLLAVTLLAPGMAVSGKMLIAAAAALVGMAGYLALATRLPREDPMLLPIVGMVYGGILGAIGVWMAWSADLMQYLGAWRLGEFSGVMMGRYEWLWGIAALAALLYFIADRITILGLGDAQARSLGLDYAQTRALGLVVVSVITALVLVTVGSFPFVGLVAPNLVARWRGDNLRANLPLIAVGGGVLLLAADVIGRLLRYPFEIPAATVVAVFGAGVFLWLLHAAPGRRHG</sequence>
<dbReference type="GO" id="GO:0022857">
    <property type="term" value="F:transmembrane transporter activity"/>
    <property type="evidence" value="ECO:0007669"/>
    <property type="project" value="InterPro"/>
</dbReference>
<organism evidence="9 10">
    <name type="scientific">Salipiger thiooxidans</name>
    <dbReference type="NCBI Taxonomy" id="282683"/>
    <lineage>
        <taxon>Bacteria</taxon>
        <taxon>Pseudomonadati</taxon>
        <taxon>Pseudomonadota</taxon>
        <taxon>Alphaproteobacteria</taxon>
        <taxon>Rhodobacterales</taxon>
        <taxon>Roseobacteraceae</taxon>
        <taxon>Salipiger</taxon>
    </lineage>
</organism>
<dbReference type="EMBL" id="FNAV01000005">
    <property type="protein sequence ID" value="SDE59790.1"/>
    <property type="molecule type" value="Genomic_DNA"/>
</dbReference>
<protein>
    <submittedName>
        <fullName evidence="9">Iron complex transport system permease protein</fullName>
    </submittedName>
</protein>
<feature type="transmembrane region" description="Helical" evidence="8">
    <location>
        <begin position="258"/>
        <end position="275"/>
    </location>
</feature>
<evidence type="ECO:0000256" key="6">
    <source>
        <dbReference type="ARBA" id="ARBA00022989"/>
    </source>
</evidence>
<feature type="transmembrane region" description="Helical" evidence="8">
    <location>
        <begin position="44"/>
        <end position="64"/>
    </location>
</feature>
<dbReference type="STRING" id="282683.SAMN04488105_105187"/>
<proteinExistence type="inferred from homology"/>
<feature type="transmembrane region" description="Helical" evidence="8">
    <location>
        <begin position="175"/>
        <end position="194"/>
    </location>
</feature>
<feature type="transmembrane region" description="Helical" evidence="8">
    <location>
        <begin position="76"/>
        <end position="94"/>
    </location>
</feature>
<keyword evidence="10" id="KW-1185">Reference proteome</keyword>
<accession>A0A1G7E8I5</accession>
<feature type="transmembrane region" description="Helical" evidence="8">
    <location>
        <begin position="215"/>
        <end position="238"/>
    </location>
</feature>
<dbReference type="InterPro" id="IPR000522">
    <property type="entry name" value="ABC_transptr_permease_BtuC"/>
</dbReference>
<evidence type="ECO:0000256" key="3">
    <source>
        <dbReference type="ARBA" id="ARBA00022448"/>
    </source>
</evidence>
<feature type="transmembrane region" description="Helical" evidence="8">
    <location>
        <begin position="287"/>
        <end position="306"/>
    </location>
</feature>
<evidence type="ECO:0000256" key="2">
    <source>
        <dbReference type="ARBA" id="ARBA00007935"/>
    </source>
</evidence>
<reference evidence="10" key="1">
    <citation type="submission" date="2016-10" db="EMBL/GenBank/DDBJ databases">
        <authorList>
            <person name="Varghese N."/>
            <person name="Submissions S."/>
        </authorList>
    </citation>
    <scope>NUCLEOTIDE SEQUENCE [LARGE SCALE GENOMIC DNA]</scope>
    <source>
        <strain evidence="10">DSM 10146</strain>
    </source>
</reference>
<dbReference type="PANTHER" id="PTHR30472">
    <property type="entry name" value="FERRIC ENTEROBACTIN TRANSPORT SYSTEM PERMEASE PROTEIN"/>
    <property type="match status" value="1"/>
</dbReference>
<keyword evidence="7 8" id="KW-0472">Membrane</keyword>
<keyword evidence="4" id="KW-1003">Cell membrane</keyword>
<evidence type="ECO:0000256" key="1">
    <source>
        <dbReference type="ARBA" id="ARBA00004651"/>
    </source>
</evidence>
<dbReference type="SUPFAM" id="SSF81345">
    <property type="entry name" value="ABC transporter involved in vitamin B12 uptake, BtuC"/>
    <property type="match status" value="1"/>
</dbReference>
<feature type="transmembrane region" description="Helical" evidence="8">
    <location>
        <begin position="129"/>
        <end position="149"/>
    </location>
</feature>